<evidence type="ECO:0000313" key="1">
    <source>
        <dbReference type="EMBL" id="KAB7528162.1"/>
    </source>
</evidence>
<reference evidence="1 2" key="1">
    <citation type="submission" date="2019-10" db="EMBL/GenBank/DDBJ databases">
        <title>Muricauda olearia CL-SS4 JCM15563 genome.</title>
        <authorList>
            <person name="Liu L."/>
        </authorList>
    </citation>
    <scope>NUCLEOTIDE SEQUENCE [LARGE SCALE GENOMIC DNA]</scope>
    <source>
        <strain evidence="1 2">CL-SS4</strain>
    </source>
</reference>
<name>A0A6I1DXS4_9FLAO</name>
<dbReference type="AlphaFoldDB" id="A0A6I1DXS4"/>
<sequence>MAQVKIGENLQVLDGASILELESTSRALVLTRVNQAQMSAMTPLHGALVYNTDAECIFVFDGTAWKSLCGAGMAVTTSSMAPIANQVGDVWIDTAQNNVSIWDGSDFVLINRNPKSGNGSPSTITVNDPLAGDIYVDKNSGDLFTYDGTNWIIQGNAVQALNGITETSTNTIELGGALTRPTSLQSNSINTLAIEGLQMSNNPADLVVVMDASTQVLRQMDKSFLLQREETLVVANNGQNQFATPLAITDTKKIDVYRNGIKINFTAIGSNTIALDPGIICFQDDEIRIVQFF</sequence>
<accession>A0A6I1DXS4</accession>
<proteinExistence type="predicted"/>
<dbReference type="Proteomes" id="UP000429785">
    <property type="component" value="Unassembled WGS sequence"/>
</dbReference>
<protein>
    <submittedName>
        <fullName evidence="1">Uncharacterized protein</fullName>
    </submittedName>
</protein>
<evidence type="ECO:0000313" key="2">
    <source>
        <dbReference type="Proteomes" id="UP000429785"/>
    </source>
</evidence>
<dbReference type="EMBL" id="WELG01000002">
    <property type="protein sequence ID" value="KAB7528162.1"/>
    <property type="molecule type" value="Genomic_DNA"/>
</dbReference>
<comment type="caution">
    <text evidence="1">The sequence shown here is derived from an EMBL/GenBank/DDBJ whole genome shotgun (WGS) entry which is preliminary data.</text>
</comment>
<dbReference type="RefSeq" id="WP_152131584.1">
    <property type="nucleotide sequence ID" value="NZ_WELG01000002.1"/>
</dbReference>
<gene>
    <name evidence="1" type="ORF">F8C76_09820</name>
</gene>
<organism evidence="1 2">
    <name type="scientific">Flagellimonas olearia</name>
    <dbReference type="NCBI Taxonomy" id="552546"/>
    <lineage>
        <taxon>Bacteria</taxon>
        <taxon>Pseudomonadati</taxon>
        <taxon>Bacteroidota</taxon>
        <taxon>Flavobacteriia</taxon>
        <taxon>Flavobacteriales</taxon>
        <taxon>Flavobacteriaceae</taxon>
        <taxon>Flagellimonas</taxon>
    </lineage>
</organism>
<dbReference type="OrthoDB" id="9808953at2"/>